<dbReference type="Pfam" id="PF13445">
    <property type="entry name" value="zf-RING_UBOX"/>
    <property type="match status" value="1"/>
</dbReference>
<protein>
    <submittedName>
        <fullName evidence="7">RING-type domain-containing protein</fullName>
    </submittedName>
</protein>
<dbReference type="Proteomes" id="UP000703269">
    <property type="component" value="Unassembled WGS sequence"/>
</dbReference>
<evidence type="ECO:0000313" key="7">
    <source>
        <dbReference type="EMBL" id="GJE86316.1"/>
    </source>
</evidence>
<feature type="compositionally biased region" description="Low complexity" evidence="5">
    <location>
        <begin position="112"/>
        <end position="137"/>
    </location>
</feature>
<evidence type="ECO:0000313" key="8">
    <source>
        <dbReference type="Proteomes" id="UP000703269"/>
    </source>
</evidence>
<feature type="compositionally biased region" description="Basic residues" evidence="5">
    <location>
        <begin position="58"/>
        <end position="71"/>
    </location>
</feature>
<feature type="compositionally biased region" description="Basic and acidic residues" evidence="5">
    <location>
        <begin position="642"/>
        <end position="654"/>
    </location>
</feature>
<organism evidence="7 8">
    <name type="scientific">Phanerochaete sordida</name>
    <dbReference type="NCBI Taxonomy" id="48140"/>
    <lineage>
        <taxon>Eukaryota</taxon>
        <taxon>Fungi</taxon>
        <taxon>Dikarya</taxon>
        <taxon>Basidiomycota</taxon>
        <taxon>Agaricomycotina</taxon>
        <taxon>Agaricomycetes</taxon>
        <taxon>Polyporales</taxon>
        <taxon>Phanerochaetaceae</taxon>
        <taxon>Phanerochaete</taxon>
    </lineage>
</organism>
<dbReference type="OrthoDB" id="6105938at2759"/>
<dbReference type="InterPro" id="IPR027370">
    <property type="entry name" value="Znf-RING_euk"/>
</dbReference>
<dbReference type="InterPro" id="IPR017907">
    <property type="entry name" value="Znf_RING_CS"/>
</dbReference>
<name>A0A9P3G145_9APHY</name>
<evidence type="ECO:0000256" key="5">
    <source>
        <dbReference type="SAM" id="MobiDB-lite"/>
    </source>
</evidence>
<keyword evidence="1" id="KW-0479">Metal-binding</keyword>
<feature type="region of interest" description="Disordered" evidence="5">
    <location>
        <begin position="1"/>
        <end position="157"/>
    </location>
</feature>
<dbReference type="InterPro" id="IPR001841">
    <property type="entry name" value="Znf_RING"/>
</dbReference>
<dbReference type="SMART" id="SM00184">
    <property type="entry name" value="RING"/>
    <property type="match status" value="1"/>
</dbReference>
<feature type="compositionally biased region" description="Acidic residues" evidence="5">
    <location>
        <begin position="579"/>
        <end position="592"/>
    </location>
</feature>
<dbReference type="PROSITE" id="PS00518">
    <property type="entry name" value="ZF_RING_1"/>
    <property type="match status" value="1"/>
</dbReference>
<feature type="compositionally biased region" description="Basic and acidic residues" evidence="5">
    <location>
        <begin position="28"/>
        <end position="37"/>
    </location>
</feature>
<dbReference type="InterPro" id="IPR013083">
    <property type="entry name" value="Znf_RING/FYVE/PHD"/>
</dbReference>
<feature type="compositionally biased region" description="Basic and acidic residues" evidence="5">
    <location>
        <begin position="456"/>
        <end position="470"/>
    </location>
</feature>
<evidence type="ECO:0000256" key="4">
    <source>
        <dbReference type="PROSITE-ProRule" id="PRU00175"/>
    </source>
</evidence>
<reference evidence="7 8" key="1">
    <citation type="submission" date="2021-08" db="EMBL/GenBank/DDBJ databases">
        <title>Draft Genome Sequence of Phanerochaete sordida strain YK-624.</title>
        <authorList>
            <person name="Mori T."/>
            <person name="Dohra H."/>
            <person name="Suzuki T."/>
            <person name="Kawagishi H."/>
            <person name="Hirai H."/>
        </authorList>
    </citation>
    <scope>NUCLEOTIDE SEQUENCE [LARGE SCALE GENOMIC DNA]</scope>
    <source>
        <strain evidence="7 8">YK-624</strain>
    </source>
</reference>
<evidence type="ECO:0000259" key="6">
    <source>
        <dbReference type="PROSITE" id="PS50089"/>
    </source>
</evidence>
<keyword evidence="8" id="KW-1185">Reference proteome</keyword>
<dbReference type="PROSITE" id="PS50089">
    <property type="entry name" value="ZF_RING_2"/>
    <property type="match status" value="1"/>
</dbReference>
<feature type="compositionally biased region" description="Basic and acidic residues" evidence="5">
    <location>
        <begin position="428"/>
        <end position="441"/>
    </location>
</feature>
<evidence type="ECO:0000256" key="1">
    <source>
        <dbReference type="ARBA" id="ARBA00022723"/>
    </source>
</evidence>
<feature type="compositionally biased region" description="Low complexity" evidence="5">
    <location>
        <begin position="565"/>
        <end position="578"/>
    </location>
</feature>
<keyword evidence="2 4" id="KW-0863">Zinc-finger</keyword>
<proteinExistence type="predicted"/>
<feature type="compositionally biased region" description="Acidic residues" evidence="5">
    <location>
        <begin position="536"/>
        <end position="548"/>
    </location>
</feature>
<dbReference type="Gene3D" id="3.30.40.10">
    <property type="entry name" value="Zinc/RING finger domain, C3HC4 (zinc finger)"/>
    <property type="match status" value="1"/>
</dbReference>
<keyword evidence="3" id="KW-0862">Zinc</keyword>
<comment type="caution">
    <text evidence="7">The sequence shown here is derived from an EMBL/GenBank/DDBJ whole genome shotgun (WGS) entry which is preliminary data.</text>
</comment>
<dbReference type="EMBL" id="BPQB01000004">
    <property type="protein sequence ID" value="GJE86316.1"/>
    <property type="molecule type" value="Genomic_DNA"/>
</dbReference>
<accession>A0A9P3G145</accession>
<feature type="domain" description="RING-type" evidence="6">
    <location>
        <begin position="183"/>
        <end position="222"/>
    </location>
</feature>
<dbReference type="SUPFAM" id="SSF57850">
    <property type="entry name" value="RING/U-box"/>
    <property type="match status" value="1"/>
</dbReference>
<sequence length="660" mass="71029">MPPTDPHDAPSVPQKRRLSSPPDSTAPEAKRARKTTDDPADPSENAPPSAGPDARHAAKDRKKRRKKKRKQSVVAQDAGGESPAPEGPTPHARSPQKRRRAGAAQSTPGPSRPARSPSASPERVRTSAASSRTASEAPVIASGSEKGKARATSPGVSSAPAADVAALAAHRALLDSVLPSLTCQICLLLMSRPFALAPCGHVLCHGCLVNWWSNEPAVPLGQAVQQAEPPPAQAEGNEGANNNANNEGAAPAADPPAPAQRRAAPLIRRKKTCPHCRAVVREKPVEVWSIKDMVGAVVRSGLADPDSVPGEGAGADAAAAPWKDVFPDDTRGPFADMLRDSMGLRDEEDGGIYRCVDCNHEIWDGLCSSCGRFYPGHRVELDSDSADEDGLQPMWLDYSDDEDDEEADLEFLRRFMGGNYGGALPDEGGDRHSENGDHEPRWGWLGAAAASGSEGGHSEHGDDSDHSVRTDEEEDYESSFIDDDGDDVVEVSEVRNVGRQYRHGHESPIEVSSDDDIAEPRYALRRSRAQPGEQVDNGDSEDDDEQDDLQIWPRPLGRPIGGRILRSASRRVVLASSSGDEDSLSGEDDEEQDAPRSRYRLRSGAARGRYSDEETDDEGLAAEVAAREREMYGDDGSLPSRQLRDADSDDGEHYSDEDEY</sequence>
<feature type="region of interest" description="Disordered" evidence="5">
    <location>
        <begin position="422"/>
        <end position="660"/>
    </location>
</feature>
<feature type="compositionally biased region" description="Acidic residues" evidence="5">
    <location>
        <begin position="471"/>
        <end position="490"/>
    </location>
</feature>
<dbReference type="GO" id="GO:0008270">
    <property type="term" value="F:zinc ion binding"/>
    <property type="evidence" value="ECO:0007669"/>
    <property type="project" value="UniProtKB-KW"/>
</dbReference>
<gene>
    <name evidence="7" type="ORF">PsYK624_023960</name>
</gene>
<dbReference type="AlphaFoldDB" id="A0A9P3G145"/>
<evidence type="ECO:0000256" key="3">
    <source>
        <dbReference type="ARBA" id="ARBA00022833"/>
    </source>
</evidence>
<evidence type="ECO:0000256" key="2">
    <source>
        <dbReference type="ARBA" id="ARBA00022771"/>
    </source>
</evidence>
<feature type="compositionally biased region" description="Low complexity" evidence="5">
    <location>
        <begin position="222"/>
        <end position="252"/>
    </location>
</feature>
<feature type="region of interest" description="Disordered" evidence="5">
    <location>
        <begin position="222"/>
        <end position="262"/>
    </location>
</feature>